<evidence type="ECO:0000256" key="8">
    <source>
        <dbReference type="ARBA" id="ARBA00023288"/>
    </source>
</evidence>
<evidence type="ECO:0000256" key="9">
    <source>
        <dbReference type="ARBA" id="ARBA00023289"/>
    </source>
</evidence>
<proteinExistence type="inferred from homology"/>
<evidence type="ECO:0000256" key="5">
    <source>
        <dbReference type="ARBA" id="ARBA00022741"/>
    </source>
</evidence>
<name>A0A1D1VPR0_RAMVA</name>
<keyword evidence="3" id="KW-1003">Cell membrane</keyword>
<dbReference type="InterPro" id="IPR001806">
    <property type="entry name" value="Small_GTPase"/>
</dbReference>
<evidence type="ECO:0000313" key="10">
    <source>
        <dbReference type="EMBL" id="GAV02951.1"/>
    </source>
</evidence>
<dbReference type="NCBIfam" id="TIGR00231">
    <property type="entry name" value="small_GTP"/>
    <property type="match status" value="1"/>
</dbReference>
<dbReference type="InterPro" id="IPR005225">
    <property type="entry name" value="Small_GTP-bd"/>
</dbReference>
<dbReference type="AlphaFoldDB" id="A0A1D1VPR0"/>
<dbReference type="GO" id="GO:0003924">
    <property type="term" value="F:GTPase activity"/>
    <property type="evidence" value="ECO:0007669"/>
    <property type="project" value="InterPro"/>
</dbReference>
<protein>
    <submittedName>
        <fullName evidence="10">Uncharacterized protein</fullName>
    </submittedName>
</protein>
<dbReference type="InterPro" id="IPR003578">
    <property type="entry name" value="Small_GTPase_Rho"/>
</dbReference>
<evidence type="ECO:0000256" key="3">
    <source>
        <dbReference type="ARBA" id="ARBA00022475"/>
    </source>
</evidence>
<dbReference type="FunFam" id="3.40.50.300:FF:000983">
    <property type="entry name" value="Rho family GTPase"/>
    <property type="match status" value="1"/>
</dbReference>
<evidence type="ECO:0000256" key="6">
    <source>
        <dbReference type="ARBA" id="ARBA00023134"/>
    </source>
</evidence>
<dbReference type="PRINTS" id="PR00449">
    <property type="entry name" value="RASTRNSFRMNG"/>
</dbReference>
<dbReference type="OrthoDB" id="8830751at2759"/>
<comment type="similarity">
    <text evidence="2">Belongs to the small GTPase superfamily. Rho family.</text>
</comment>
<organism evidence="10 11">
    <name type="scientific">Ramazzottius varieornatus</name>
    <name type="common">Water bear</name>
    <name type="synonym">Tardigrade</name>
    <dbReference type="NCBI Taxonomy" id="947166"/>
    <lineage>
        <taxon>Eukaryota</taxon>
        <taxon>Metazoa</taxon>
        <taxon>Ecdysozoa</taxon>
        <taxon>Tardigrada</taxon>
        <taxon>Eutardigrada</taxon>
        <taxon>Parachela</taxon>
        <taxon>Hypsibioidea</taxon>
        <taxon>Ramazzottiidae</taxon>
        <taxon>Ramazzottius</taxon>
    </lineage>
</organism>
<dbReference type="Gene3D" id="3.40.50.300">
    <property type="entry name" value="P-loop containing nucleotide triphosphate hydrolases"/>
    <property type="match status" value="1"/>
</dbReference>
<dbReference type="GO" id="GO:0007264">
    <property type="term" value="P:small GTPase-mediated signal transduction"/>
    <property type="evidence" value="ECO:0007669"/>
    <property type="project" value="InterPro"/>
</dbReference>
<dbReference type="PROSITE" id="PS51420">
    <property type="entry name" value="RHO"/>
    <property type="match status" value="1"/>
</dbReference>
<evidence type="ECO:0000256" key="2">
    <source>
        <dbReference type="ARBA" id="ARBA00010142"/>
    </source>
</evidence>
<comment type="caution">
    <text evidence="10">The sequence shown here is derived from an EMBL/GenBank/DDBJ whole genome shotgun (WGS) entry which is preliminary data.</text>
</comment>
<dbReference type="InterPro" id="IPR027417">
    <property type="entry name" value="P-loop_NTPase"/>
</dbReference>
<dbReference type="SMART" id="SM00173">
    <property type="entry name" value="RAS"/>
    <property type="match status" value="1"/>
</dbReference>
<dbReference type="Proteomes" id="UP000186922">
    <property type="component" value="Unassembled WGS sequence"/>
</dbReference>
<evidence type="ECO:0000256" key="4">
    <source>
        <dbReference type="ARBA" id="ARBA00022481"/>
    </source>
</evidence>
<keyword evidence="9" id="KW-0636">Prenylation</keyword>
<dbReference type="PROSITE" id="PS51421">
    <property type="entry name" value="RAS"/>
    <property type="match status" value="1"/>
</dbReference>
<keyword evidence="4" id="KW-0488">Methylation</keyword>
<dbReference type="Pfam" id="PF00071">
    <property type="entry name" value="Ras"/>
    <property type="match status" value="1"/>
</dbReference>
<keyword evidence="7" id="KW-0472">Membrane</keyword>
<sequence length="200" mass="22627">MGIRVQKVKQYKLTVVGDAACGKTCLLSVFANNVFPEDHIPTVFETFLADVDVAGEKIQLYLWDTAGQEDFDKLRPFSYPDTDVILLVFAIDDPQSLTNATTKWMPEVVEYCPDVPVILVGTKRDLRKDEEATFERKPRTVTTQYAKSRADAMKVKAYMECSAKHREGVREIFDTAARFAMRRNHDRSSTVCHCCGCSIT</sequence>
<accession>A0A1D1VPR0</accession>
<keyword evidence="6" id="KW-0342">GTP-binding</keyword>
<keyword evidence="11" id="KW-1185">Reference proteome</keyword>
<dbReference type="SMART" id="SM00174">
    <property type="entry name" value="RHO"/>
    <property type="match status" value="1"/>
</dbReference>
<comment type="subcellular location">
    <subcellularLocation>
        <location evidence="1">Cell membrane</location>
        <topology evidence="1">Lipid-anchor</topology>
        <orientation evidence="1">Cytoplasmic side</orientation>
    </subcellularLocation>
</comment>
<dbReference type="GO" id="GO:0005886">
    <property type="term" value="C:plasma membrane"/>
    <property type="evidence" value="ECO:0007669"/>
    <property type="project" value="UniProtKB-SubCell"/>
</dbReference>
<dbReference type="STRING" id="947166.A0A1D1VPR0"/>
<reference evidence="10 11" key="1">
    <citation type="journal article" date="2016" name="Nat. Commun.">
        <title>Extremotolerant tardigrade genome and improved radiotolerance of human cultured cells by tardigrade-unique protein.</title>
        <authorList>
            <person name="Hashimoto T."/>
            <person name="Horikawa D.D."/>
            <person name="Saito Y."/>
            <person name="Kuwahara H."/>
            <person name="Kozuka-Hata H."/>
            <person name="Shin-I T."/>
            <person name="Minakuchi Y."/>
            <person name="Ohishi K."/>
            <person name="Motoyama A."/>
            <person name="Aizu T."/>
            <person name="Enomoto A."/>
            <person name="Kondo K."/>
            <person name="Tanaka S."/>
            <person name="Hara Y."/>
            <person name="Koshikawa S."/>
            <person name="Sagara H."/>
            <person name="Miura T."/>
            <person name="Yokobori S."/>
            <person name="Miyagawa K."/>
            <person name="Suzuki Y."/>
            <person name="Kubo T."/>
            <person name="Oyama M."/>
            <person name="Kohara Y."/>
            <person name="Fujiyama A."/>
            <person name="Arakawa K."/>
            <person name="Katayama T."/>
            <person name="Toyoda A."/>
            <person name="Kunieda T."/>
        </authorList>
    </citation>
    <scope>NUCLEOTIDE SEQUENCE [LARGE SCALE GENOMIC DNA]</scope>
    <source>
        <strain evidence="10 11">YOKOZUNA-1</strain>
    </source>
</reference>
<dbReference type="GO" id="GO:0005525">
    <property type="term" value="F:GTP binding"/>
    <property type="evidence" value="ECO:0007669"/>
    <property type="project" value="UniProtKB-KW"/>
</dbReference>
<dbReference type="PANTHER" id="PTHR24072">
    <property type="entry name" value="RHO FAMILY GTPASE"/>
    <property type="match status" value="1"/>
</dbReference>
<keyword evidence="8" id="KW-0449">Lipoprotein</keyword>
<evidence type="ECO:0000256" key="7">
    <source>
        <dbReference type="ARBA" id="ARBA00023136"/>
    </source>
</evidence>
<gene>
    <name evidence="10" type="primary">RvY_13452-1</name>
    <name evidence="10" type="synonym">RvY_13452.1</name>
    <name evidence="10" type="ORF">RvY_13452</name>
</gene>
<dbReference type="EMBL" id="BDGG01000009">
    <property type="protein sequence ID" value="GAV02951.1"/>
    <property type="molecule type" value="Genomic_DNA"/>
</dbReference>
<dbReference type="SUPFAM" id="SSF52540">
    <property type="entry name" value="P-loop containing nucleoside triphosphate hydrolases"/>
    <property type="match status" value="1"/>
</dbReference>
<dbReference type="SMART" id="SM00175">
    <property type="entry name" value="RAB"/>
    <property type="match status" value="1"/>
</dbReference>
<dbReference type="PROSITE" id="PS51419">
    <property type="entry name" value="RAB"/>
    <property type="match status" value="1"/>
</dbReference>
<evidence type="ECO:0000256" key="1">
    <source>
        <dbReference type="ARBA" id="ARBA00004342"/>
    </source>
</evidence>
<keyword evidence="5" id="KW-0547">Nucleotide-binding</keyword>
<evidence type="ECO:0000313" key="11">
    <source>
        <dbReference type="Proteomes" id="UP000186922"/>
    </source>
</evidence>
<dbReference type="CDD" id="cd00157">
    <property type="entry name" value="Rho"/>
    <property type="match status" value="1"/>
</dbReference>